<dbReference type="SUPFAM" id="SSF51206">
    <property type="entry name" value="cAMP-binding domain-like"/>
    <property type="match status" value="2"/>
</dbReference>
<dbReference type="SMART" id="SM00256">
    <property type="entry name" value="FBOX"/>
    <property type="match status" value="1"/>
</dbReference>
<reference evidence="12" key="1">
    <citation type="submission" date="2021-11" db="EMBL/GenBank/DDBJ databases">
        <authorList>
            <person name="Herlambang A."/>
            <person name="Guo Y."/>
            <person name="Takashima Y."/>
            <person name="Nishizawa T."/>
        </authorList>
    </citation>
    <scope>NUCLEOTIDE SEQUENCE</scope>
    <source>
        <strain evidence="12">E1425</strain>
    </source>
</reference>
<dbReference type="OrthoDB" id="421226at2759"/>
<protein>
    <recommendedName>
        <fullName evidence="14">Cyclic nucleotide-binding domain-containing protein</fullName>
    </recommendedName>
</protein>
<feature type="region of interest" description="Disordered" evidence="9">
    <location>
        <begin position="89"/>
        <end position="193"/>
    </location>
</feature>
<feature type="domain" description="Cyclic nucleotide-binding" evidence="10">
    <location>
        <begin position="201"/>
        <end position="318"/>
    </location>
</feature>
<comment type="subcellular location">
    <subcellularLocation>
        <location evidence="1">Membrane</location>
        <topology evidence="1">Multi-pass membrane protein</topology>
    </subcellularLocation>
</comment>
<dbReference type="PROSITE" id="PS50181">
    <property type="entry name" value="FBOX"/>
    <property type="match status" value="1"/>
</dbReference>
<keyword evidence="3" id="KW-0812">Transmembrane</keyword>
<dbReference type="Pfam" id="PF00027">
    <property type="entry name" value="cNMP_binding"/>
    <property type="match status" value="2"/>
</dbReference>
<name>A0A9P3LWA6_9FUNG</name>
<feature type="compositionally biased region" description="Polar residues" evidence="9">
    <location>
        <begin position="50"/>
        <end position="68"/>
    </location>
</feature>
<evidence type="ECO:0000256" key="7">
    <source>
        <dbReference type="ARBA" id="ARBA00023286"/>
    </source>
</evidence>
<gene>
    <name evidence="12" type="ORF">EMPS_05207</name>
</gene>
<feature type="region of interest" description="Disordered" evidence="9">
    <location>
        <begin position="654"/>
        <end position="680"/>
    </location>
</feature>
<feature type="compositionally biased region" description="Polar residues" evidence="9">
    <location>
        <begin position="150"/>
        <end position="168"/>
    </location>
</feature>
<feature type="compositionally biased region" description="Low complexity" evidence="9">
    <location>
        <begin position="133"/>
        <end position="145"/>
    </location>
</feature>
<dbReference type="PANTHER" id="PTHR45638">
    <property type="entry name" value="CYCLIC NUCLEOTIDE-GATED CATION CHANNEL SUBUNIT A"/>
    <property type="match status" value="1"/>
</dbReference>
<keyword evidence="6" id="KW-0472">Membrane</keyword>
<dbReference type="InterPro" id="IPR018490">
    <property type="entry name" value="cNMP-bd_dom_sf"/>
</dbReference>
<keyword evidence="13" id="KW-1185">Reference proteome</keyword>
<evidence type="ECO:0000256" key="6">
    <source>
        <dbReference type="ARBA" id="ARBA00023136"/>
    </source>
</evidence>
<dbReference type="GO" id="GO:0016020">
    <property type="term" value="C:membrane"/>
    <property type="evidence" value="ECO:0007669"/>
    <property type="project" value="UniProtKB-SubCell"/>
</dbReference>
<feature type="region of interest" description="Disordered" evidence="9">
    <location>
        <begin position="330"/>
        <end position="349"/>
    </location>
</feature>
<feature type="region of interest" description="Disordered" evidence="9">
    <location>
        <begin position="603"/>
        <end position="635"/>
    </location>
</feature>
<feature type="compositionally biased region" description="Polar residues" evidence="9">
    <location>
        <begin position="98"/>
        <end position="107"/>
    </location>
</feature>
<dbReference type="SUPFAM" id="SSF52047">
    <property type="entry name" value="RNI-like"/>
    <property type="match status" value="1"/>
</dbReference>
<dbReference type="PROSITE" id="PS50042">
    <property type="entry name" value="CNMP_BINDING_3"/>
    <property type="match status" value="2"/>
</dbReference>
<dbReference type="InterPro" id="IPR032675">
    <property type="entry name" value="LRR_dom_sf"/>
</dbReference>
<feature type="compositionally biased region" description="Polar residues" evidence="9">
    <location>
        <begin position="654"/>
        <end position="673"/>
    </location>
</feature>
<evidence type="ECO:0000256" key="8">
    <source>
        <dbReference type="ARBA" id="ARBA00023303"/>
    </source>
</evidence>
<evidence type="ECO:0000256" key="5">
    <source>
        <dbReference type="ARBA" id="ARBA00023065"/>
    </source>
</evidence>
<proteinExistence type="predicted"/>
<evidence type="ECO:0000313" key="12">
    <source>
        <dbReference type="EMBL" id="GJJ72849.1"/>
    </source>
</evidence>
<feature type="domain" description="F-box" evidence="11">
    <location>
        <begin position="711"/>
        <end position="758"/>
    </location>
</feature>
<dbReference type="Gene3D" id="2.60.120.10">
    <property type="entry name" value="Jelly Rolls"/>
    <property type="match status" value="2"/>
</dbReference>
<evidence type="ECO:0000256" key="1">
    <source>
        <dbReference type="ARBA" id="ARBA00004141"/>
    </source>
</evidence>
<dbReference type="Pfam" id="PF00646">
    <property type="entry name" value="F-box"/>
    <property type="match status" value="1"/>
</dbReference>
<dbReference type="PROSITE" id="PS00888">
    <property type="entry name" value="CNMP_BINDING_1"/>
    <property type="match status" value="1"/>
</dbReference>
<dbReference type="InterPro" id="IPR001810">
    <property type="entry name" value="F-box_dom"/>
</dbReference>
<dbReference type="InterPro" id="IPR036047">
    <property type="entry name" value="F-box-like_dom_sf"/>
</dbReference>
<evidence type="ECO:0000313" key="13">
    <source>
        <dbReference type="Proteomes" id="UP000827284"/>
    </source>
</evidence>
<keyword evidence="2" id="KW-0813">Transport</keyword>
<feature type="region of interest" description="Disordered" evidence="9">
    <location>
        <begin position="50"/>
        <end position="74"/>
    </location>
</feature>
<dbReference type="GO" id="GO:0044877">
    <property type="term" value="F:protein-containing complex binding"/>
    <property type="evidence" value="ECO:0007669"/>
    <property type="project" value="TreeGrafter"/>
</dbReference>
<sequence length="1293" mass="139937">MLWPTPSPEKLSKAAVAVGVLPDSPSTTLTTTASTDLVGLDSFDVDFENTDVSSSFIPNNSFDNSRPSSPAIPHLQNQSLQPALAVDLDNLPPKDQESSQQGKSSVLRTPPESPIKGHGRSPAHPPTYPATAQEQEQQQQQQQPQPELPYQTNTLTQPHQLFDSNTNVSSSLSSPPSSPTLAQPSTTLPPKLSQSLSAHPLFKDCTEAGIQLLASRMHIRHYHPQDHIIHRSEQSSAMFYILRGTVKVVSHDNEATYYEIKENNFFGDVGVLYRVPRTMDVLAKNRCTIAILPGDDLVKAMEQSPEMAKAIGYQTQERYQMYLKRRQSVSARRTLDGGTGGPDEYQNDSKSESFAKCDVHSAIRKVPLFQSCPSEVIHMLSLNVEPRTYNLGQSIIHRGEIGREMFFIASGTVEILSDDNLRVLARFRDGQFFGEIAVLLDVPRIANVKAVSEVEVFVLTKDNLEAVFKAVPGAAEIITSEGNRLYQDWLNSRRRSQSMDLDDTAVIDPQSAEVKSTLNEVATPPCTDHIPLLRRRSSEATVHPIEAGHPAAISVLPLTCATDFKRGHRASLSQSSAMPVPGTETQDDSLQEAPPISFFNQDAGADEAQEPPTSRNPTIRGLQGSNPRRRRASVAVWSQQDLMKLAEAAQAKSSIDTSHAPVQSTSLAQSVQPEQWEHTVQDPTAHFLTKDSRRGSLSSLAMNPPKKLMGPATFQDLHDNIVAQVLNALPIESLLAARRVCSSWNTLIMENENVLTDLDLSMHKKTVNDAVIASICSSVLSRKLYRTTSVSLRDCFLISDKGLAMMVAHIPGVRNLDLHSCWNVTDAGFRTLGVHCPELRSVDFSNCRKLGDETIFGLYPKEAMELVIPPKEQLVEAVLGPQADSHPILEDTIVIDGSTDTSMDQTQVLLTRQPSIDMEADGQGAQIAPSDSSPLVADTVMTGEPESLAAKPTVKLAPTQIGPRGCPLLSHLNLSYCKNLTDKSFIHLSLYGSKQLVSLNLQRCTTISPEAFISLDMDAKKAVGEAASATVNGNYGPLDGGYNPLAQPCFPRLRELCLSDCTFLNDAAIIALAPNMPAVEGLSLSFCCALTDLAIEALLDSCAFLRKLDLSFCGSAVSDASLYQMAQMDAQEPGEFSLEDLEIRGCVRVTEHGIREIIDRCPNLKRLNVSGCSGIGGALSGTGSPMDETLKEAADQPIGAAAGTVDVSAQSANGAVPAADMVDVSGAVTTDTPTEYDTWGNMGHSCVQATNNGSSGSLAAPAHGANLARKMDALKRGKEWVLAQQRPGLTIIA</sequence>
<dbReference type="InterPro" id="IPR018488">
    <property type="entry name" value="cNMP-bd_CS"/>
</dbReference>
<dbReference type="EMBL" id="BQFW01000007">
    <property type="protein sequence ID" value="GJJ72849.1"/>
    <property type="molecule type" value="Genomic_DNA"/>
</dbReference>
<dbReference type="InterPro" id="IPR014710">
    <property type="entry name" value="RmlC-like_jellyroll"/>
</dbReference>
<feature type="region of interest" description="Disordered" evidence="9">
    <location>
        <begin position="570"/>
        <end position="591"/>
    </location>
</feature>
<keyword evidence="8" id="KW-0407">Ion channel</keyword>
<feature type="compositionally biased region" description="Low complexity" evidence="9">
    <location>
        <begin position="169"/>
        <end position="190"/>
    </location>
</feature>
<accession>A0A9P3LWA6</accession>
<keyword evidence="4" id="KW-1133">Transmembrane helix</keyword>
<evidence type="ECO:0000256" key="9">
    <source>
        <dbReference type="SAM" id="MobiDB-lite"/>
    </source>
</evidence>
<dbReference type="CDD" id="cd00038">
    <property type="entry name" value="CAP_ED"/>
    <property type="match status" value="2"/>
</dbReference>
<keyword evidence="5" id="KW-0406">Ion transport</keyword>
<dbReference type="InterPro" id="IPR000595">
    <property type="entry name" value="cNMP-bd_dom"/>
</dbReference>
<comment type="caution">
    <text evidence="12">The sequence shown here is derived from an EMBL/GenBank/DDBJ whole genome shotgun (WGS) entry which is preliminary data.</text>
</comment>
<dbReference type="SUPFAM" id="SSF81383">
    <property type="entry name" value="F-box domain"/>
    <property type="match status" value="1"/>
</dbReference>
<evidence type="ECO:0008006" key="14">
    <source>
        <dbReference type="Google" id="ProtNLM"/>
    </source>
</evidence>
<dbReference type="SMART" id="SM00367">
    <property type="entry name" value="LRR_CC"/>
    <property type="match status" value="10"/>
</dbReference>
<evidence type="ECO:0000259" key="10">
    <source>
        <dbReference type="PROSITE" id="PS50042"/>
    </source>
</evidence>
<evidence type="ECO:0000256" key="2">
    <source>
        <dbReference type="ARBA" id="ARBA00022448"/>
    </source>
</evidence>
<dbReference type="InterPro" id="IPR050866">
    <property type="entry name" value="CNG_cation_channel"/>
</dbReference>
<evidence type="ECO:0000256" key="3">
    <source>
        <dbReference type="ARBA" id="ARBA00022692"/>
    </source>
</evidence>
<dbReference type="PANTHER" id="PTHR45638:SF11">
    <property type="entry name" value="CYCLIC NUCLEOTIDE-GATED CATION CHANNEL SUBUNIT A"/>
    <property type="match status" value="1"/>
</dbReference>
<feature type="domain" description="Cyclic nucleotide-binding" evidence="10">
    <location>
        <begin position="368"/>
        <end position="468"/>
    </location>
</feature>
<keyword evidence="7" id="KW-1071">Ligand-gated ion channel</keyword>
<evidence type="ECO:0000256" key="4">
    <source>
        <dbReference type="ARBA" id="ARBA00022989"/>
    </source>
</evidence>
<dbReference type="GO" id="GO:0005221">
    <property type="term" value="F:intracellularly cyclic nucleotide-activated monoatomic cation channel activity"/>
    <property type="evidence" value="ECO:0007669"/>
    <property type="project" value="InterPro"/>
</dbReference>
<dbReference type="SMART" id="SM00100">
    <property type="entry name" value="cNMP"/>
    <property type="match status" value="2"/>
</dbReference>
<evidence type="ECO:0000259" key="11">
    <source>
        <dbReference type="PROSITE" id="PS50181"/>
    </source>
</evidence>
<dbReference type="InterPro" id="IPR006553">
    <property type="entry name" value="Leu-rich_rpt_Cys-con_subtyp"/>
</dbReference>
<reference evidence="12" key="2">
    <citation type="journal article" date="2022" name="Microbiol. Resour. Announc.">
        <title>Whole-Genome Sequence of Entomortierella parvispora E1425, a Mucoromycotan Fungus Associated with Burkholderiaceae-Related Endosymbiotic Bacteria.</title>
        <authorList>
            <person name="Herlambang A."/>
            <person name="Guo Y."/>
            <person name="Takashima Y."/>
            <person name="Narisawa K."/>
            <person name="Ohta H."/>
            <person name="Nishizawa T."/>
        </authorList>
    </citation>
    <scope>NUCLEOTIDE SEQUENCE</scope>
    <source>
        <strain evidence="12">E1425</strain>
    </source>
</reference>
<dbReference type="Proteomes" id="UP000827284">
    <property type="component" value="Unassembled WGS sequence"/>
</dbReference>
<dbReference type="Gene3D" id="3.80.10.10">
    <property type="entry name" value="Ribonuclease Inhibitor"/>
    <property type="match status" value="4"/>
</dbReference>
<organism evidence="12 13">
    <name type="scientific">Entomortierella parvispora</name>
    <dbReference type="NCBI Taxonomy" id="205924"/>
    <lineage>
        <taxon>Eukaryota</taxon>
        <taxon>Fungi</taxon>
        <taxon>Fungi incertae sedis</taxon>
        <taxon>Mucoromycota</taxon>
        <taxon>Mortierellomycotina</taxon>
        <taxon>Mortierellomycetes</taxon>
        <taxon>Mortierellales</taxon>
        <taxon>Mortierellaceae</taxon>
        <taxon>Entomortierella</taxon>
    </lineage>
</organism>